<comment type="caution">
    <text evidence="1">The sequence shown here is derived from an EMBL/GenBank/DDBJ whole genome shotgun (WGS) entry which is preliminary data.</text>
</comment>
<keyword evidence="2" id="KW-1185">Reference proteome</keyword>
<organism evidence="1 2">
    <name type="scientific">Zalaria obscura</name>
    <dbReference type="NCBI Taxonomy" id="2024903"/>
    <lineage>
        <taxon>Eukaryota</taxon>
        <taxon>Fungi</taxon>
        <taxon>Dikarya</taxon>
        <taxon>Ascomycota</taxon>
        <taxon>Pezizomycotina</taxon>
        <taxon>Dothideomycetes</taxon>
        <taxon>Dothideomycetidae</taxon>
        <taxon>Dothideales</taxon>
        <taxon>Zalariaceae</taxon>
        <taxon>Zalaria</taxon>
    </lineage>
</organism>
<accession>A0ACC3SKA1</accession>
<proteinExistence type="predicted"/>
<dbReference type="Proteomes" id="UP001320706">
    <property type="component" value="Unassembled WGS sequence"/>
</dbReference>
<dbReference type="EMBL" id="JAMKPW020000006">
    <property type="protein sequence ID" value="KAK8217369.1"/>
    <property type="molecule type" value="Genomic_DNA"/>
</dbReference>
<evidence type="ECO:0000313" key="1">
    <source>
        <dbReference type="EMBL" id="KAK8217369.1"/>
    </source>
</evidence>
<protein>
    <submittedName>
        <fullName evidence="1">Uncharacterized protein</fullName>
    </submittedName>
</protein>
<name>A0ACC3SKA1_9PEZI</name>
<reference evidence="1" key="1">
    <citation type="submission" date="2024-02" db="EMBL/GenBank/DDBJ databases">
        <title>Metagenome Assembled Genome of Zalaria obscura JY119.</title>
        <authorList>
            <person name="Vighnesh L."/>
            <person name="Jagadeeshwari U."/>
            <person name="Venkata Ramana C."/>
            <person name="Sasikala C."/>
        </authorList>
    </citation>
    <scope>NUCLEOTIDE SEQUENCE</scope>
    <source>
        <strain evidence="1">JY119</strain>
    </source>
</reference>
<gene>
    <name evidence="1" type="ORF">M8818_001622</name>
</gene>
<sequence length="851" mass="95829">MEEGVRNSEDIEAHIGMRLGGLESFFADSRRSCTSGSEGCTPIWELVSSRPKHIRFTSNPELSPELNLTRSRSLYTYTTPSRAAASPLTRFTSLPYSTTSYHSDLDRPSSALSMDRDAPMTPIRGSSSRSSALLHDSPFSDYFSDSARSVVHDPDPEHQDKYYSMPSSETQRLLLRLNDLGAQILRHEPSAYGLEVLKERLDALEDALRAPDAQTRQPAELADSGLFMEEDEEEEDDDGDEQGGSQEEYETEEETKQSLPSLDGAADLPKTPQRLDDMPSMASARKAKMANQDRLLKEAQAVLERVTKAHTSLRARYEEMRHLNDQHILQLEDSAQQALQSKSETEALKADLGFDHSELLFLKLQLKALEVQADSLAQKQLDEVEERKRISLVDDMARWKADWHDVDARLRRRRERHGIVSSTPRRLSGARDGLRREEEGEWSLETCRKKHGRVQSITIKRLDALGLDGAEEEEGPFASEDEPEKPAYCDLGVQTDVKLDVPESGDAMVEWHEEVVVPVEKAVKAPKKTPWQELWDDDTPKQSEGPDGKDIITPMQLKNPEKMSPTVVNCSLASGTQIAPMVISSGDYKGRHILMLETVPAHRFAFLELPLEIRIMIYKSYLCVDEQIVIERQRRPRASSNSARIKKDTYTATVPFDGYCPTNLLRVSRQVHEEAAGILYSHNEFLFTSPNMASTFVLETGSCAKYIRDVEIDFYWKPTARKAFNAMVAAINLQRLCLHFFTGPVGSEFDEENAVVTTERLSKDLKTLLLTLQARRNDREAVFAILSCREEGADACISCQKSAAPAPAKGLPTPFSLSYSTQENADHTLYMRDLKDACFGYLKDWPERGRA</sequence>
<evidence type="ECO:0000313" key="2">
    <source>
        <dbReference type="Proteomes" id="UP001320706"/>
    </source>
</evidence>